<proteinExistence type="predicted"/>
<evidence type="ECO:0000313" key="3">
    <source>
        <dbReference type="Proteomes" id="UP000198844"/>
    </source>
</evidence>
<evidence type="ECO:0000313" key="2">
    <source>
        <dbReference type="EMBL" id="SFU25108.1"/>
    </source>
</evidence>
<dbReference type="GO" id="GO:0016740">
    <property type="term" value="F:transferase activity"/>
    <property type="evidence" value="ECO:0007669"/>
    <property type="project" value="UniProtKB-KW"/>
</dbReference>
<dbReference type="PANTHER" id="PTHR36836">
    <property type="entry name" value="COLANIC ACID BIOSYNTHESIS PROTEIN WCAK"/>
    <property type="match status" value="1"/>
</dbReference>
<evidence type="ECO:0000259" key="1">
    <source>
        <dbReference type="Pfam" id="PF04230"/>
    </source>
</evidence>
<protein>
    <submittedName>
        <fullName evidence="2">Polysaccharide pyruvyl transferase family protein WcaK</fullName>
    </submittedName>
</protein>
<name>A0A1I7EMD8_9BURK</name>
<sequence length="349" mass="39413">MTPTKSIVVSGFWGRGNTGDEAMLQQLYRFLSPKFPVKLSLDKHGAHDGFWNWYPYHCCESVHQLDVGPVEPDRAAALHIGGGGLSFSFNGAQLLHAILGNVPVLIAGVDFPSAAGDAYLRDRSRAELLTRHLAFVSFRTRWSFERYSMMSSKAHLGADWAWDLPTGDVPEDWNVAENTVTIVVREENGAEFAPDGGRIELLARKLESLGFQCLFLPFSPEDAREMRAYASSERIAQMCECWWNPQATKAVLAKSRLVLSVGRYHPLIFGAALGRPVAYIETPRIPWQLKIVTICDDLHLPLFSLADALDQPWRLIREADARASLDRSFYSERLEDMKYRYMQKLNSYL</sequence>
<organism evidence="2 3">
    <name type="scientific">Paraburkholderia aspalathi</name>
    <dbReference type="NCBI Taxonomy" id="1324617"/>
    <lineage>
        <taxon>Bacteria</taxon>
        <taxon>Pseudomonadati</taxon>
        <taxon>Pseudomonadota</taxon>
        <taxon>Betaproteobacteria</taxon>
        <taxon>Burkholderiales</taxon>
        <taxon>Burkholderiaceae</taxon>
        <taxon>Paraburkholderia</taxon>
    </lineage>
</organism>
<feature type="domain" description="Polysaccharide pyruvyl transferase" evidence="1">
    <location>
        <begin position="17"/>
        <end position="281"/>
    </location>
</feature>
<keyword evidence="2" id="KW-0808">Transferase</keyword>
<accession>A0A1I7EMD8</accession>
<dbReference type="AlphaFoldDB" id="A0A1I7EMD8"/>
<dbReference type="OrthoDB" id="8477391at2"/>
<reference evidence="2 3" key="1">
    <citation type="submission" date="2016-10" db="EMBL/GenBank/DDBJ databases">
        <authorList>
            <person name="de Groot N.N."/>
        </authorList>
    </citation>
    <scope>NUCLEOTIDE SEQUENCE [LARGE SCALE GENOMIC DNA]</scope>
    <source>
        <strain evidence="2 3">LMG 27731</strain>
    </source>
</reference>
<dbReference type="RefSeq" id="WP_093644541.1">
    <property type="nucleotide sequence ID" value="NZ_CAJNBA010000008.1"/>
</dbReference>
<dbReference type="InterPro" id="IPR007345">
    <property type="entry name" value="Polysacch_pyruvyl_Trfase"/>
</dbReference>
<gene>
    <name evidence="2" type="ORF">SAMN05192563_103283</name>
</gene>
<dbReference type="PANTHER" id="PTHR36836:SF1">
    <property type="entry name" value="COLANIC ACID BIOSYNTHESIS PROTEIN WCAK"/>
    <property type="match status" value="1"/>
</dbReference>
<dbReference type="EMBL" id="FPBH01000032">
    <property type="protein sequence ID" value="SFU25108.1"/>
    <property type="molecule type" value="Genomic_DNA"/>
</dbReference>
<dbReference type="Proteomes" id="UP000198844">
    <property type="component" value="Unassembled WGS sequence"/>
</dbReference>
<dbReference type="Pfam" id="PF04230">
    <property type="entry name" value="PS_pyruv_trans"/>
    <property type="match status" value="1"/>
</dbReference>
<dbReference type="GeneID" id="77198815"/>